<evidence type="ECO:0000256" key="6">
    <source>
        <dbReference type="SAM" id="MobiDB-lite"/>
    </source>
</evidence>
<comment type="similarity">
    <text evidence="2">Belongs to the KIF-binding protein family.</text>
</comment>
<keyword evidence="5" id="KW-0206">Cytoskeleton</keyword>
<evidence type="ECO:0000313" key="8">
    <source>
        <dbReference type="Proteomes" id="UP001146793"/>
    </source>
</evidence>
<evidence type="ECO:0000313" key="7">
    <source>
        <dbReference type="EMBL" id="KAJ3448910.1"/>
    </source>
</evidence>
<dbReference type="PANTHER" id="PTHR46321:SF1">
    <property type="entry name" value="KIF-BINDING PROTEIN"/>
    <property type="match status" value="1"/>
</dbReference>
<protein>
    <recommendedName>
        <fullName evidence="3">KIF-binding protein</fullName>
    </recommendedName>
</protein>
<dbReference type="Pfam" id="PF12309">
    <property type="entry name" value="KBP_C"/>
    <property type="match status" value="1"/>
</dbReference>
<keyword evidence="4" id="KW-0963">Cytoplasm</keyword>
<dbReference type="PANTHER" id="PTHR46321">
    <property type="entry name" value="KIF1-BINDING PROTEIN"/>
    <property type="match status" value="1"/>
</dbReference>
<dbReference type="AlphaFoldDB" id="A0AAV8A5Q1"/>
<dbReference type="GO" id="GO:0005856">
    <property type="term" value="C:cytoskeleton"/>
    <property type="evidence" value="ECO:0007669"/>
    <property type="project" value="UniProtKB-SubCell"/>
</dbReference>
<evidence type="ECO:0000256" key="4">
    <source>
        <dbReference type="ARBA" id="ARBA00022490"/>
    </source>
</evidence>
<comment type="subcellular location">
    <subcellularLocation>
        <location evidence="1">Cytoplasm</location>
        <location evidence="1">Cytoskeleton</location>
    </subcellularLocation>
</comment>
<evidence type="ECO:0000256" key="2">
    <source>
        <dbReference type="ARBA" id="ARBA00010305"/>
    </source>
</evidence>
<proteinExistence type="inferred from homology"/>
<accession>A0AAV8A5Q1</accession>
<dbReference type="Proteomes" id="UP001146793">
    <property type="component" value="Unassembled WGS sequence"/>
</dbReference>
<dbReference type="EMBL" id="JANTQA010000015">
    <property type="protein sequence ID" value="KAJ3448910.1"/>
    <property type="molecule type" value="Genomic_DNA"/>
</dbReference>
<feature type="region of interest" description="Disordered" evidence="6">
    <location>
        <begin position="85"/>
        <end position="111"/>
    </location>
</feature>
<gene>
    <name evidence="7" type="ORF">M0812_01397</name>
</gene>
<reference evidence="7" key="1">
    <citation type="submission" date="2022-08" db="EMBL/GenBank/DDBJ databases">
        <title>Novel sulphate-reducing endosymbionts in the free-living metamonad Anaeramoeba.</title>
        <authorList>
            <person name="Jerlstrom-Hultqvist J."/>
            <person name="Cepicka I."/>
            <person name="Gallot-Lavallee L."/>
            <person name="Salas-Leiva D."/>
            <person name="Curtis B.A."/>
            <person name="Zahonova K."/>
            <person name="Pipaliya S."/>
            <person name="Dacks J."/>
            <person name="Roger A.J."/>
        </authorList>
    </citation>
    <scope>NUCLEOTIDE SEQUENCE</scope>
    <source>
        <strain evidence="7">Busselton2</strain>
    </source>
</reference>
<sequence>MEISLEYEELILEVISVLENTNKKDKKLDFHKISELLETIEFTRKSIDFVNEDNNNDYYKNVENEENEKETKLELKTHKETFHDEETMKKTEKEKEKEKEKEIEKEIEKRSKKEKKIKNEKENINFQNEQDYYALIYWEAKLSQFLSNFSPSSERDQNTIELYQDFSDWCYRFQDPLPRELQDSYFQQSILFSSLNEAEYAQECLEYAEETYYDLLRISQPIYDSTYNPHVQVIISSLPFKDKNDKKIRLTLDWSKIELIPFKKEIITASKYRNKQMFQSNFFYQQFFHSEYDLDHIIQMRTIFKRTLLGMIRTEDELGYRYKYTWHLGQLIEARIIDYLFFDNSKAKQQNNSQFKAWVYDLFLLFEIYLKESVWYNAERTLFLANNIILLLEQELNPNRDQSNNNSQQQNKKSKNKKKNKNKNRNRNKNKNKNKNKNNKRKSKNQKQKKKQTNRQSGQNQKKSMKRDEECLGLRSEMLLNFGRLYQQFLLESAKEGQKKDQKTNKTKIPESGIEELEGELDDDLLIYNLVCPHLELSNECKFFKSPPTDLSQAKKLYNSSKIFFNRAKKFYTFTDHVFDHIEIIRNLSSLSSILMVWEDDFKKKCQMLEERINILEPLWNKLEINKDYLPYLKEIALEIARICESWVKIQILNSNTRIYSQKVTSMNQKSIQYNKSFLLLHQPAPKKMGNLSSKLVLRGKEEATKCITVAMNIASSYAKIPPTKLSQQKQCIVNALRQYTWISKFFDEHPKLKKHFLDEQRICEQMIMMLEHNLKKL</sequence>
<organism evidence="7 8">
    <name type="scientific">Anaeramoeba flamelloides</name>
    <dbReference type="NCBI Taxonomy" id="1746091"/>
    <lineage>
        <taxon>Eukaryota</taxon>
        <taxon>Metamonada</taxon>
        <taxon>Anaeramoebidae</taxon>
        <taxon>Anaeramoeba</taxon>
    </lineage>
</organism>
<feature type="compositionally biased region" description="Basic residues" evidence="6">
    <location>
        <begin position="412"/>
        <end position="453"/>
    </location>
</feature>
<comment type="caution">
    <text evidence="7">The sequence shown here is derived from an EMBL/GenBank/DDBJ whole genome shotgun (WGS) entry which is preliminary data.</text>
</comment>
<evidence type="ECO:0000256" key="3">
    <source>
        <dbReference type="ARBA" id="ARBA00016840"/>
    </source>
</evidence>
<name>A0AAV8A5Q1_9EUKA</name>
<feature type="region of interest" description="Disordered" evidence="6">
    <location>
        <begin position="399"/>
        <end position="469"/>
    </location>
</feature>
<dbReference type="InterPro" id="IPR022083">
    <property type="entry name" value="KBP"/>
</dbReference>
<evidence type="ECO:0000256" key="5">
    <source>
        <dbReference type="ARBA" id="ARBA00023212"/>
    </source>
</evidence>
<feature type="compositionally biased region" description="Low complexity" evidence="6">
    <location>
        <begin position="399"/>
        <end position="411"/>
    </location>
</feature>
<evidence type="ECO:0000256" key="1">
    <source>
        <dbReference type="ARBA" id="ARBA00004245"/>
    </source>
</evidence>